<keyword evidence="1" id="KW-0723">Serine/threonine-protein kinase</keyword>
<dbReference type="InterPro" id="IPR000719">
    <property type="entry name" value="Prot_kinase_dom"/>
</dbReference>
<dbReference type="PROSITE" id="PS50011">
    <property type="entry name" value="PROTEIN_KINASE_DOM"/>
    <property type="match status" value="1"/>
</dbReference>
<evidence type="ECO:0000256" key="6">
    <source>
        <dbReference type="ARBA" id="ARBA00022840"/>
    </source>
</evidence>
<feature type="region of interest" description="Disordered" evidence="8">
    <location>
        <begin position="664"/>
        <end position="687"/>
    </location>
</feature>
<dbReference type="PANTHER" id="PTHR24351">
    <property type="entry name" value="RIBOSOMAL PROTEIN S6 KINASE"/>
    <property type="match status" value="1"/>
</dbReference>
<dbReference type="GO" id="GO:0005524">
    <property type="term" value="F:ATP binding"/>
    <property type="evidence" value="ECO:0007669"/>
    <property type="project" value="UniProtKB-UniRule"/>
</dbReference>
<dbReference type="InterPro" id="IPR008271">
    <property type="entry name" value="Ser/Thr_kinase_AS"/>
</dbReference>
<dbReference type="Pfam" id="PF00433">
    <property type="entry name" value="Pkinase_C"/>
    <property type="match status" value="1"/>
</dbReference>
<gene>
    <name evidence="11" type="ORF">CPELLU_LOCUS300</name>
</gene>
<dbReference type="GO" id="GO:0004674">
    <property type="term" value="F:protein serine/threonine kinase activity"/>
    <property type="evidence" value="ECO:0007669"/>
    <property type="project" value="UniProtKB-KW"/>
</dbReference>
<evidence type="ECO:0000256" key="8">
    <source>
        <dbReference type="SAM" id="MobiDB-lite"/>
    </source>
</evidence>
<feature type="domain" description="AGC-kinase C-terminal" evidence="10">
    <location>
        <begin position="509"/>
        <end position="579"/>
    </location>
</feature>
<evidence type="ECO:0000256" key="4">
    <source>
        <dbReference type="ARBA" id="ARBA00022741"/>
    </source>
</evidence>
<keyword evidence="2" id="KW-0597">Phosphoprotein</keyword>
<name>A0A9N8VLD0_9GLOM</name>
<dbReference type="PROSITE" id="PS00107">
    <property type="entry name" value="PROTEIN_KINASE_ATP"/>
    <property type="match status" value="1"/>
</dbReference>
<feature type="compositionally biased region" description="Low complexity" evidence="8">
    <location>
        <begin position="119"/>
        <end position="143"/>
    </location>
</feature>
<dbReference type="EMBL" id="CAJVQA010000072">
    <property type="protein sequence ID" value="CAG8454128.1"/>
    <property type="molecule type" value="Genomic_DNA"/>
</dbReference>
<dbReference type="Proteomes" id="UP000789759">
    <property type="component" value="Unassembled WGS sequence"/>
</dbReference>
<feature type="domain" description="Protein kinase" evidence="9">
    <location>
        <begin position="248"/>
        <end position="508"/>
    </location>
</feature>
<dbReference type="Gene3D" id="3.30.200.20">
    <property type="entry name" value="Phosphorylase Kinase, domain 1"/>
    <property type="match status" value="1"/>
</dbReference>
<evidence type="ECO:0000259" key="10">
    <source>
        <dbReference type="PROSITE" id="PS51285"/>
    </source>
</evidence>
<reference evidence="11" key="1">
    <citation type="submission" date="2021-06" db="EMBL/GenBank/DDBJ databases">
        <authorList>
            <person name="Kallberg Y."/>
            <person name="Tangrot J."/>
            <person name="Rosling A."/>
        </authorList>
    </citation>
    <scope>NUCLEOTIDE SEQUENCE</scope>
    <source>
        <strain evidence="11">FL966</strain>
    </source>
</reference>
<evidence type="ECO:0000256" key="1">
    <source>
        <dbReference type="ARBA" id="ARBA00022527"/>
    </source>
</evidence>
<evidence type="ECO:0000256" key="2">
    <source>
        <dbReference type="ARBA" id="ARBA00022553"/>
    </source>
</evidence>
<dbReference type="SMART" id="SM00220">
    <property type="entry name" value="S_TKc"/>
    <property type="match status" value="1"/>
</dbReference>
<dbReference type="InterPro" id="IPR017441">
    <property type="entry name" value="Protein_kinase_ATP_BS"/>
</dbReference>
<proteinExistence type="predicted"/>
<sequence length="687" mass="78997">MNRSSKFGTPWSTVKSVARPRRLFQNSGASRRGSVVSIFSHLISKTNNVTNRSSRIEFPFTLTDQENLRLAVQELEKQPTQIPHIDQVPDVTPSDNHSQHGNNSSIRKKGNKKFLPSFSNITNSVNNKTSSNTQKKQKTSTSSLRQEFPKSRPTLPSLDDRRKSFLLPRHLFFRKSTAEKLESYLRKVLSDINLKSSAVLRDFLSVKSEKDSVRWKNSSSTNIIIDNRSDIVSNVILQQSHKASIDDYDLIKVLGRGCMGKVILSREKSTNRLYALKVISKEWAVYRQEIEHTKTERDILAIASGTSHPFLIRLRESFHDSNQLFLVLDYYPGGDIATQLAKWHRFDDARCLFYAAEIVLGIEELHRLGIVYRDLKPENILIGRDGHIVLTDFGLSKQFNQSWQKTNTFCGTAEYLAPEIIRAEYYTFAVDWWSLGTLIYEMMFGITPFWADDQNRMYQRVLEDELEFPDDIMYDAISLLRGLLQRDPSKRLGCGPTGSLEIKTHPYFDYVDWDDVLNKRICAPYIPTIEHEMDLRNFDDVFITMSPKLSLPKREIPADMQQCFTGYSFSENRSDSKSINTLRASRSVNRSIADIASLHRTNSSTTLGYERYDNDNDWNDSNCDLDQYVSKCPTIMIGDTKYRNHLYLNKRISQFLLDDSHLNTGDNSSSSSSTIRLERQTDVYSNS</sequence>
<keyword evidence="3" id="KW-0808">Transferase</keyword>
<dbReference type="OrthoDB" id="63267at2759"/>
<dbReference type="SMART" id="SM00133">
    <property type="entry name" value="S_TK_X"/>
    <property type="match status" value="1"/>
</dbReference>
<feature type="region of interest" description="Disordered" evidence="8">
    <location>
        <begin position="78"/>
        <end position="156"/>
    </location>
</feature>
<evidence type="ECO:0000256" key="3">
    <source>
        <dbReference type="ARBA" id="ARBA00022679"/>
    </source>
</evidence>
<evidence type="ECO:0000313" key="11">
    <source>
        <dbReference type="EMBL" id="CAG8454128.1"/>
    </source>
</evidence>
<feature type="binding site" evidence="7">
    <location>
        <position position="277"/>
    </location>
    <ligand>
        <name>ATP</name>
        <dbReference type="ChEBI" id="CHEBI:30616"/>
    </ligand>
</feature>
<dbReference type="FunFam" id="1.10.510.10:FF:000465">
    <property type="entry name" value="Non-specific serine/threonine protein kinase"/>
    <property type="match status" value="1"/>
</dbReference>
<dbReference type="Gene3D" id="1.10.510.10">
    <property type="entry name" value="Transferase(Phosphotransferase) domain 1"/>
    <property type="match status" value="1"/>
</dbReference>
<dbReference type="Pfam" id="PF00069">
    <property type="entry name" value="Pkinase"/>
    <property type="match status" value="1"/>
</dbReference>
<evidence type="ECO:0000256" key="5">
    <source>
        <dbReference type="ARBA" id="ARBA00022777"/>
    </source>
</evidence>
<dbReference type="InterPro" id="IPR045270">
    <property type="entry name" value="STKc_AGC"/>
</dbReference>
<dbReference type="SUPFAM" id="SSF56112">
    <property type="entry name" value="Protein kinase-like (PK-like)"/>
    <property type="match status" value="1"/>
</dbReference>
<dbReference type="PROSITE" id="PS00108">
    <property type="entry name" value="PROTEIN_KINASE_ST"/>
    <property type="match status" value="1"/>
</dbReference>
<keyword evidence="5" id="KW-0418">Kinase</keyword>
<keyword evidence="12" id="KW-1185">Reference proteome</keyword>
<dbReference type="CDD" id="cd05123">
    <property type="entry name" value="STKc_AGC"/>
    <property type="match status" value="1"/>
</dbReference>
<feature type="compositionally biased region" description="Polar residues" evidence="8">
    <location>
        <begin position="93"/>
        <end position="105"/>
    </location>
</feature>
<evidence type="ECO:0000259" key="9">
    <source>
        <dbReference type="PROSITE" id="PS50011"/>
    </source>
</evidence>
<accession>A0A9N8VLD0</accession>
<evidence type="ECO:0000313" key="12">
    <source>
        <dbReference type="Proteomes" id="UP000789759"/>
    </source>
</evidence>
<evidence type="ECO:0000256" key="7">
    <source>
        <dbReference type="PROSITE-ProRule" id="PRU10141"/>
    </source>
</evidence>
<protein>
    <submittedName>
        <fullName evidence="11">198_t:CDS:1</fullName>
    </submittedName>
</protein>
<dbReference type="AlphaFoldDB" id="A0A9N8VLD0"/>
<comment type="caution">
    <text evidence="11">The sequence shown here is derived from an EMBL/GenBank/DDBJ whole genome shotgun (WGS) entry which is preliminary data.</text>
</comment>
<organism evidence="11 12">
    <name type="scientific">Cetraspora pellucida</name>
    <dbReference type="NCBI Taxonomy" id="1433469"/>
    <lineage>
        <taxon>Eukaryota</taxon>
        <taxon>Fungi</taxon>
        <taxon>Fungi incertae sedis</taxon>
        <taxon>Mucoromycota</taxon>
        <taxon>Glomeromycotina</taxon>
        <taxon>Glomeromycetes</taxon>
        <taxon>Diversisporales</taxon>
        <taxon>Gigasporaceae</taxon>
        <taxon>Cetraspora</taxon>
    </lineage>
</organism>
<keyword evidence="4 7" id="KW-0547">Nucleotide-binding</keyword>
<dbReference type="InterPro" id="IPR011009">
    <property type="entry name" value="Kinase-like_dom_sf"/>
</dbReference>
<keyword evidence="6 7" id="KW-0067">ATP-binding</keyword>
<dbReference type="InterPro" id="IPR017892">
    <property type="entry name" value="Pkinase_C"/>
</dbReference>
<dbReference type="InterPro" id="IPR000961">
    <property type="entry name" value="AGC-kinase_C"/>
</dbReference>
<dbReference type="PROSITE" id="PS51285">
    <property type="entry name" value="AGC_KINASE_CTER"/>
    <property type="match status" value="1"/>
</dbReference>